<reference evidence="3 4" key="1">
    <citation type="journal article" date="2024" name="J. Plant Pathol.">
        <title>Sequence and assembly of the genome of Seiridium unicorne, isolate CBS 538.82, causal agent of cypress canker disease.</title>
        <authorList>
            <person name="Scali E."/>
            <person name="Rocca G.D."/>
            <person name="Danti R."/>
            <person name="Garbelotto M."/>
            <person name="Barberini S."/>
            <person name="Baroncelli R."/>
            <person name="Emiliani G."/>
        </authorList>
    </citation>
    <scope>NUCLEOTIDE SEQUENCE [LARGE SCALE GENOMIC DNA]</scope>
    <source>
        <strain evidence="3 4">BM-138-508</strain>
    </source>
</reference>
<feature type="compositionally biased region" description="Polar residues" evidence="1">
    <location>
        <begin position="52"/>
        <end position="66"/>
    </location>
</feature>
<keyword evidence="4" id="KW-1185">Reference proteome</keyword>
<comment type="caution">
    <text evidence="3">The sequence shown here is derived from an EMBL/GenBank/DDBJ whole genome shotgun (WGS) entry which is preliminary data.</text>
</comment>
<evidence type="ECO:0000313" key="4">
    <source>
        <dbReference type="Proteomes" id="UP001408356"/>
    </source>
</evidence>
<dbReference type="EMBL" id="JARVKF010000396">
    <property type="protein sequence ID" value="KAK9417797.1"/>
    <property type="molecule type" value="Genomic_DNA"/>
</dbReference>
<evidence type="ECO:0000313" key="3">
    <source>
        <dbReference type="EMBL" id="KAK9417797.1"/>
    </source>
</evidence>
<proteinExistence type="predicted"/>
<accession>A0ABR2UT45</accession>
<dbReference type="Pfam" id="PF24494">
    <property type="entry name" value="DUF7587"/>
    <property type="match status" value="1"/>
</dbReference>
<feature type="region of interest" description="Disordered" evidence="1">
    <location>
        <begin position="44"/>
        <end position="107"/>
    </location>
</feature>
<feature type="compositionally biased region" description="Basic residues" evidence="1">
    <location>
        <begin position="67"/>
        <end position="82"/>
    </location>
</feature>
<evidence type="ECO:0000259" key="2">
    <source>
        <dbReference type="Pfam" id="PF24494"/>
    </source>
</evidence>
<feature type="compositionally biased region" description="Basic and acidic residues" evidence="1">
    <location>
        <begin position="428"/>
        <end position="439"/>
    </location>
</feature>
<evidence type="ECO:0000256" key="1">
    <source>
        <dbReference type="SAM" id="MobiDB-lite"/>
    </source>
</evidence>
<sequence>MPSNTIGKRELKSLMFPFYTDPELSEKVKKTITPAYEFIAQGSSVPGRVESTVDTPTATSKLSSHPKTNKSKKRSKAVNKKKNKEEKKVEANPKAGAIDPATKKLKQHEPEKVVPLLQLHPSLLSAKAILDGLQVKLPRFLFRGFHAMSGGGHDPRLNSKDGIVPHGFLSNQEPSSIYSIPHLKDMIQRHLTGDRRLNTLFSSWATDLEVALQFAQVFENMANPSSHIAVLDTSLLDPHVEVHHTVDMQAAGLTNISYSFEWLAYGPISGKAFYCVPVKDIAAIGLQSIFGPFEPPYRSTAVKKTSALEAKAVVKTAKEIGKLFQHGDDTHSDIVLAVIAGIMGIYYVRQGKQKCDGEVTDIVASCLSEELKTIRPSQPAAISKGLVNPMTPRYGSASFGFMIDLLIDLEQRSTQSAKDTHEESDDQGDSRPDERKSLTGEDEDMVDGRDS</sequence>
<feature type="domain" description="DUF7587" evidence="2">
    <location>
        <begin position="137"/>
        <end position="275"/>
    </location>
</feature>
<dbReference type="Proteomes" id="UP001408356">
    <property type="component" value="Unassembled WGS sequence"/>
</dbReference>
<feature type="region of interest" description="Disordered" evidence="1">
    <location>
        <begin position="413"/>
        <end position="451"/>
    </location>
</feature>
<name>A0ABR2UT45_9PEZI</name>
<organism evidence="3 4">
    <name type="scientific">Seiridium unicorne</name>
    <dbReference type="NCBI Taxonomy" id="138068"/>
    <lineage>
        <taxon>Eukaryota</taxon>
        <taxon>Fungi</taxon>
        <taxon>Dikarya</taxon>
        <taxon>Ascomycota</taxon>
        <taxon>Pezizomycotina</taxon>
        <taxon>Sordariomycetes</taxon>
        <taxon>Xylariomycetidae</taxon>
        <taxon>Amphisphaeriales</taxon>
        <taxon>Sporocadaceae</taxon>
        <taxon>Seiridium</taxon>
    </lineage>
</organism>
<gene>
    <name evidence="3" type="ORF">SUNI508_01554</name>
</gene>
<dbReference type="InterPro" id="IPR056009">
    <property type="entry name" value="DUF7587"/>
</dbReference>
<protein>
    <recommendedName>
        <fullName evidence="2">DUF7587 domain-containing protein</fullName>
    </recommendedName>
</protein>